<keyword evidence="5" id="KW-1185">Reference proteome</keyword>
<dbReference type="Proteomes" id="UP000253034">
    <property type="component" value="Unassembled WGS sequence"/>
</dbReference>
<dbReference type="InterPro" id="IPR014001">
    <property type="entry name" value="Helicase_ATP-bd"/>
</dbReference>
<dbReference type="CDD" id="cd18799">
    <property type="entry name" value="SF2_C_EcoAI-like"/>
    <property type="match status" value="1"/>
</dbReference>
<dbReference type="SMART" id="SM00487">
    <property type="entry name" value="DEXDc"/>
    <property type="match status" value="1"/>
</dbReference>
<dbReference type="Pfam" id="PF00271">
    <property type="entry name" value="Helicase_C"/>
    <property type="match status" value="1"/>
</dbReference>
<dbReference type="GO" id="GO:0005524">
    <property type="term" value="F:ATP binding"/>
    <property type="evidence" value="ECO:0007669"/>
    <property type="project" value="UniProtKB-KW"/>
</dbReference>
<organism evidence="4 5">
    <name type="scientific">Anaerobacterium chartisolvens</name>
    <dbReference type="NCBI Taxonomy" id="1297424"/>
    <lineage>
        <taxon>Bacteria</taxon>
        <taxon>Bacillati</taxon>
        <taxon>Bacillota</taxon>
        <taxon>Clostridia</taxon>
        <taxon>Eubacteriales</taxon>
        <taxon>Oscillospiraceae</taxon>
        <taxon>Anaerobacterium</taxon>
    </lineage>
</organism>
<evidence type="ECO:0000313" key="4">
    <source>
        <dbReference type="EMBL" id="RCX12753.1"/>
    </source>
</evidence>
<dbReference type="SUPFAM" id="SSF52540">
    <property type="entry name" value="P-loop containing nucleoside triphosphate hydrolases"/>
    <property type="match status" value="1"/>
</dbReference>
<proteinExistence type="predicted"/>
<dbReference type="Pfam" id="PF04313">
    <property type="entry name" value="HSDR_N"/>
    <property type="match status" value="1"/>
</dbReference>
<dbReference type="PANTHER" id="PTHR47396">
    <property type="entry name" value="TYPE I RESTRICTION ENZYME ECOKI R PROTEIN"/>
    <property type="match status" value="1"/>
</dbReference>
<dbReference type="AlphaFoldDB" id="A0A369AUN4"/>
<keyword evidence="1" id="KW-0175">Coiled coil</keyword>
<dbReference type="InterPro" id="IPR006935">
    <property type="entry name" value="Helicase/UvrB_N"/>
</dbReference>
<feature type="coiled-coil region" evidence="1">
    <location>
        <begin position="142"/>
        <end position="169"/>
    </location>
</feature>
<dbReference type="CDD" id="cd18032">
    <property type="entry name" value="DEXHc_RE_I_III_res"/>
    <property type="match status" value="1"/>
</dbReference>
<gene>
    <name evidence="4" type="ORF">DFR58_12053</name>
</gene>
<dbReference type="PROSITE" id="PS51194">
    <property type="entry name" value="HELICASE_CTER"/>
    <property type="match status" value="1"/>
</dbReference>
<dbReference type="InterPro" id="IPR001650">
    <property type="entry name" value="Helicase_C-like"/>
</dbReference>
<name>A0A369AUN4_9FIRM</name>
<dbReference type="RefSeq" id="WP_114298818.1">
    <property type="nucleotide sequence ID" value="NZ_QPJT01000020.1"/>
</dbReference>
<dbReference type="PANTHER" id="PTHR47396:SF1">
    <property type="entry name" value="ATP-DEPENDENT HELICASE IRC3-RELATED"/>
    <property type="match status" value="1"/>
</dbReference>
<evidence type="ECO:0000256" key="1">
    <source>
        <dbReference type="SAM" id="Coils"/>
    </source>
</evidence>
<dbReference type="Pfam" id="PF04851">
    <property type="entry name" value="ResIII"/>
    <property type="match status" value="1"/>
</dbReference>
<reference evidence="4 5" key="1">
    <citation type="submission" date="2018-07" db="EMBL/GenBank/DDBJ databases">
        <title>Genomic Encyclopedia of Type Strains, Phase IV (KMG-IV): sequencing the most valuable type-strain genomes for metagenomic binning, comparative biology and taxonomic classification.</title>
        <authorList>
            <person name="Goeker M."/>
        </authorList>
    </citation>
    <scope>NUCLEOTIDE SEQUENCE [LARGE SCALE GENOMIC DNA]</scope>
    <source>
        <strain evidence="4 5">DSM 27016</strain>
    </source>
</reference>
<dbReference type="SMART" id="SM00490">
    <property type="entry name" value="HELICc"/>
    <property type="match status" value="1"/>
</dbReference>
<dbReference type="GO" id="GO:0005829">
    <property type="term" value="C:cytosol"/>
    <property type="evidence" value="ECO:0007669"/>
    <property type="project" value="TreeGrafter"/>
</dbReference>
<dbReference type="Gene3D" id="3.40.50.300">
    <property type="entry name" value="P-loop containing nucleotide triphosphate hydrolases"/>
    <property type="match status" value="2"/>
</dbReference>
<feature type="domain" description="Helicase C-terminal" evidence="3">
    <location>
        <begin position="648"/>
        <end position="815"/>
    </location>
</feature>
<evidence type="ECO:0000259" key="3">
    <source>
        <dbReference type="PROSITE" id="PS51194"/>
    </source>
</evidence>
<sequence length="1086" mass="124296">MKSNFGFLEKAFPVLSQIGNTAEDYLYTDTNACLIKLGLFGETIVNIMLKLDNIAPPSYDNTHANRIKLLKQNGLLPKAIGDVLYSLRMTRNKAIHANYDSFEDCKILLEMSYNLGVWFVQTYGDWEYPLKDFVLPENTSNQVDYEALLKEKEELIKKLTDQVEKINDSQDTTIEERARKAKTAADQINLSEKETRYIIDEQLRKVGWEADTVNLCYSKGTRPQKGRNIAIAEWPTDSKVGDRGYADYALFVGLNLVGIVEAKRKYTDIPSVIDYQCKDYAKEVKEEHAVYQVSTWNEYKAPFLFATNGRKYLKQLETKSGIWFLDTRQSSNIPKALQGWMSPDGIIEMLEKDIATANKSLEDMPYDILRDKDGLNLREYQIEAIEAAENAIINGKQRVLLSMATGTGKTRTILGMIYRFIKTDRFKRVLFLVDRTALGEQAQDVFKEVKIEELMTLDEIYNIKNLEDKEIDKETKIHVATVQSLVKRILYNEDETMPSVTDYDLVIIDEAHRGYILDKEMGEDELLYRNQDDYVSKYRTVIEYFDSSKIALTATPALHTSEIFGKPVFNYSYRKAVIEGYLVDHDAPHNIITKLSKEGINYEKGEIVVIYDPVTGEITNSDELEDELKFDVEKFNRQVITENFNRTVFEEIAKDLNPDGEGKTLIYAVDDTHADLIVKILKEIFEPYGVDNDAVMKITGSVGGGNKKKVSEAIKKFKNEKYPNIAVTVDLLTTGIDVPEITTLIFMRRVKSRILFEQMMGRATRLCPEIGKTHFEIYDPVGVYESLEDVNTMKPVVANPTISFGELLRGLETLSTEDQTQNQIDLIIAKLQRKKRKLSEKSIAHFIDLSGGYNPTQFIEKLKTMSVSKAKELLIKNRKLFEMLNEGCINSWRTVVISDKEDELISHTRGYGKGLKPEDYLDGFKAFVANNINNIAALKLVCTRPKELTRESLKSLKLELDRQGFTEKQLNTAWKELKNQDIAADIISFIRREAIGSVLLSHEQRIINAIQKLKQNHSFSKMELDWLNRIEAYLLHETVLDKEAFDSGAFKNFGGFERINKVFKNQLENVISELNEYLYDDGGKTA</sequence>
<comment type="caution">
    <text evidence="4">The sequence shown here is derived from an EMBL/GenBank/DDBJ whole genome shotgun (WGS) entry which is preliminary data.</text>
</comment>
<dbReference type="InterPro" id="IPR050742">
    <property type="entry name" value="Helicase_Restrict-Modif_Enz"/>
</dbReference>
<dbReference type="InterPro" id="IPR027417">
    <property type="entry name" value="P-loop_NTPase"/>
</dbReference>
<dbReference type="NCBIfam" id="NF008521">
    <property type="entry name" value="PRK11448.1"/>
    <property type="match status" value="1"/>
</dbReference>
<feature type="domain" description="Helicase ATP-binding" evidence="2">
    <location>
        <begin position="390"/>
        <end position="574"/>
    </location>
</feature>
<dbReference type="OrthoDB" id="9758243at2"/>
<dbReference type="GO" id="GO:0009035">
    <property type="term" value="F:type I site-specific deoxyribonuclease activity"/>
    <property type="evidence" value="ECO:0007669"/>
    <property type="project" value="UniProtKB-EC"/>
</dbReference>
<dbReference type="InterPro" id="IPR013670">
    <property type="entry name" value="EcoEI_R_C_dom"/>
</dbReference>
<dbReference type="EMBL" id="QPJT01000020">
    <property type="protein sequence ID" value="RCX12753.1"/>
    <property type="molecule type" value="Genomic_DNA"/>
</dbReference>
<dbReference type="InterPro" id="IPR007409">
    <property type="entry name" value="Restrct_endonuc_type1_HsdR_N"/>
</dbReference>
<evidence type="ECO:0000259" key="2">
    <source>
        <dbReference type="PROSITE" id="PS51192"/>
    </source>
</evidence>
<dbReference type="GO" id="GO:0009307">
    <property type="term" value="P:DNA restriction-modification system"/>
    <property type="evidence" value="ECO:0007669"/>
    <property type="project" value="UniProtKB-KW"/>
</dbReference>
<accession>A0A369AUN4</accession>
<evidence type="ECO:0000313" key="5">
    <source>
        <dbReference type="Proteomes" id="UP000253034"/>
    </source>
</evidence>
<dbReference type="PROSITE" id="PS51192">
    <property type="entry name" value="HELICASE_ATP_BIND_1"/>
    <property type="match status" value="1"/>
</dbReference>
<protein>
    <submittedName>
        <fullName evidence="4">Type I restriction enzyme R subunit</fullName>
    </submittedName>
</protein>
<dbReference type="GO" id="GO:0003677">
    <property type="term" value="F:DNA binding"/>
    <property type="evidence" value="ECO:0007669"/>
    <property type="project" value="UniProtKB-KW"/>
</dbReference>
<dbReference type="Pfam" id="PF08463">
    <property type="entry name" value="EcoEI_R_C"/>
    <property type="match status" value="1"/>
</dbReference>